<feature type="compositionally biased region" description="Low complexity" evidence="7">
    <location>
        <begin position="25"/>
        <end position="35"/>
    </location>
</feature>
<comment type="subcellular location">
    <subcellularLocation>
        <location evidence="1">Membrane</location>
        <topology evidence="1">Multi-pass membrane protein</topology>
    </subcellularLocation>
</comment>
<dbReference type="AlphaFoldDB" id="A0A061H5A5"/>
<proteinExistence type="predicted"/>
<feature type="transmembrane region" description="Helical" evidence="8">
    <location>
        <begin position="229"/>
        <end position="255"/>
    </location>
</feature>
<dbReference type="EMBL" id="KE361638">
    <property type="protein sequence ID" value="EPQ27624.1"/>
    <property type="molecule type" value="Genomic_DNA"/>
</dbReference>
<feature type="domain" description="Amino acid permease/ SLC12A" evidence="9">
    <location>
        <begin position="84"/>
        <end position="545"/>
    </location>
</feature>
<reference evidence="10 11" key="1">
    <citation type="journal article" date="2013" name="Plant Cell">
        <title>The transition from a phytopathogenic smut ancestor to an anamorphic biocontrol agent deciphered by comparative whole-genome analysis.</title>
        <authorList>
            <person name="Lefebvre F."/>
            <person name="Joly D.L."/>
            <person name="Labbe C."/>
            <person name="Teichmann B."/>
            <person name="Linning R."/>
            <person name="Belzile F."/>
            <person name="Bakkeren G."/>
            <person name="Belanger R.R."/>
        </authorList>
    </citation>
    <scope>NUCLEOTIDE SEQUENCE [LARGE SCALE GENOMIC DNA]</scope>
    <source>
        <strain evidence="10 11">PF-1</strain>
    </source>
</reference>
<dbReference type="PANTHER" id="PTHR43341:SF26">
    <property type="entry name" value="GENERAL AMINO ACID PERMEASE AGP3"/>
    <property type="match status" value="1"/>
</dbReference>
<dbReference type="Gene3D" id="1.20.1740.10">
    <property type="entry name" value="Amino acid/polyamine transporter I"/>
    <property type="match status" value="1"/>
</dbReference>
<dbReference type="GO" id="GO:0015171">
    <property type="term" value="F:amino acid transmembrane transporter activity"/>
    <property type="evidence" value="ECO:0007669"/>
    <property type="project" value="TreeGrafter"/>
</dbReference>
<keyword evidence="3 8" id="KW-0812">Transmembrane</keyword>
<sequence length="596" mass="64823">MSSADQYAKDIDPRSGQYTDTLDHQQQQAQQQAQQLTQGSPTKDHTDALSEEEAGPKAHDAHSIRDEDSDVEPEQLKRALGRRHLVMLAIGGIIGPGLLVGSGNALASAGPVGALIAFAVTGLIVYFVMQALGEMATLFPIRGSFIEYSGQWLDPAAGFVVGWVYWETWVSILANEYNAVAIVIQYWEPARAVTTGGWIMIFWSIFIAFSLLGVLAYAEAEFVLASIKVIGLIVFFILSIVINVGGTGNLGYIGFRYFRDPGPFAGTGIDALNGIAKILVVSATLYAGTESTALAAAEAANPRKAVPTAIRSVFIRILFLYLGTIFFIGLNVPWDNEQLVSASSKSAASPLTIALQRGGINAAAHVINALIIISVISAGNSSLYLASRTLQSLGATGRAPRLFAYTTKSGKVPIFALVFTNLVALISLLSISGGAAKIFSYIISISGVSTFVIWAAICACHVRFRSAWVRQGNKVEDLPFKAFLYPYGTWFALVLNIVLAFFQGYTTFLNPVKAVDIVVAYIVLPVSVILYFGWKLWHKTKIPTLDEIDLDSGRRNLKHLDEIERLDREDEEKSRLERGNQGWSKRLRGYAGRILT</sequence>
<organism evidence="10 11">
    <name type="scientific">Pseudozyma flocculosa PF-1</name>
    <dbReference type="NCBI Taxonomy" id="1277687"/>
    <lineage>
        <taxon>Eukaryota</taxon>
        <taxon>Fungi</taxon>
        <taxon>Dikarya</taxon>
        <taxon>Basidiomycota</taxon>
        <taxon>Ustilaginomycotina</taxon>
        <taxon>Ustilaginomycetes</taxon>
        <taxon>Ustilaginales</taxon>
        <taxon>Ustilaginaceae</taxon>
        <taxon>Pseudozyma</taxon>
    </lineage>
</organism>
<keyword evidence="5 8" id="KW-1133">Transmembrane helix</keyword>
<feature type="transmembrane region" description="Helical" evidence="8">
    <location>
        <begin position="412"/>
        <end position="432"/>
    </location>
</feature>
<evidence type="ECO:0000259" key="9">
    <source>
        <dbReference type="Pfam" id="PF00324"/>
    </source>
</evidence>
<feature type="transmembrane region" description="Helical" evidence="8">
    <location>
        <begin position="197"/>
        <end position="217"/>
    </location>
</feature>
<feature type="compositionally biased region" description="Basic and acidic residues" evidence="7">
    <location>
        <begin position="42"/>
        <end position="66"/>
    </location>
</feature>
<evidence type="ECO:0000256" key="5">
    <source>
        <dbReference type="ARBA" id="ARBA00022989"/>
    </source>
</evidence>
<evidence type="ECO:0000256" key="1">
    <source>
        <dbReference type="ARBA" id="ARBA00004141"/>
    </source>
</evidence>
<dbReference type="GO" id="GO:0016020">
    <property type="term" value="C:membrane"/>
    <property type="evidence" value="ECO:0007669"/>
    <property type="project" value="UniProtKB-SubCell"/>
</dbReference>
<dbReference type="HOGENOM" id="CLU_007946_12_2_1"/>
<dbReference type="GeneID" id="19318862"/>
<feature type="region of interest" description="Disordered" evidence="7">
    <location>
        <begin position="1"/>
        <end position="73"/>
    </location>
</feature>
<evidence type="ECO:0000256" key="7">
    <source>
        <dbReference type="SAM" id="MobiDB-lite"/>
    </source>
</evidence>
<accession>A0A061H5A5</accession>
<dbReference type="eggNOG" id="KOG1286">
    <property type="taxonomic scope" value="Eukaryota"/>
</dbReference>
<feature type="transmembrane region" description="Helical" evidence="8">
    <location>
        <begin position="483"/>
        <end position="502"/>
    </location>
</feature>
<evidence type="ECO:0000313" key="11">
    <source>
        <dbReference type="Proteomes" id="UP000053664"/>
    </source>
</evidence>
<dbReference type="Proteomes" id="UP000053664">
    <property type="component" value="Unassembled WGS sequence"/>
</dbReference>
<feature type="transmembrane region" description="Helical" evidence="8">
    <location>
        <begin position="514"/>
        <end position="534"/>
    </location>
</feature>
<keyword evidence="2" id="KW-0813">Transport</keyword>
<name>A0A061H5A5_9BASI</name>
<dbReference type="PROSITE" id="PS00218">
    <property type="entry name" value="AMINO_ACID_PERMEASE_1"/>
    <property type="match status" value="1"/>
</dbReference>
<dbReference type="InterPro" id="IPR004840">
    <property type="entry name" value="Amino_acid_permease_CS"/>
</dbReference>
<evidence type="ECO:0000256" key="6">
    <source>
        <dbReference type="ARBA" id="ARBA00023136"/>
    </source>
</evidence>
<evidence type="ECO:0000256" key="4">
    <source>
        <dbReference type="ARBA" id="ARBA00022970"/>
    </source>
</evidence>
<dbReference type="FunFam" id="1.20.1740.10:FF:000001">
    <property type="entry name" value="Amino acid permease"/>
    <property type="match status" value="1"/>
</dbReference>
<keyword evidence="4" id="KW-0029">Amino-acid transport</keyword>
<dbReference type="PANTHER" id="PTHR43341">
    <property type="entry name" value="AMINO ACID PERMEASE"/>
    <property type="match status" value="1"/>
</dbReference>
<feature type="transmembrane region" description="Helical" evidence="8">
    <location>
        <begin position="438"/>
        <end position="462"/>
    </location>
</feature>
<feature type="transmembrane region" description="Helical" evidence="8">
    <location>
        <begin position="366"/>
        <end position="386"/>
    </location>
</feature>
<feature type="transmembrane region" description="Helical" evidence="8">
    <location>
        <begin position="309"/>
        <end position="330"/>
    </location>
</feature>
<protein>
    <recommendedName>
        <fullName evidence="9">Amino acid permease/ SLC12A domain-containing protein</fullName>
    </recommendedName>
</protein>
<evidence type="ECO:0000313" key="10">
    <source>
        <dbReference type="EMBL" id="EPQ27624.1"/>
    </source>
</evidence>
<dbReference type="Pfam" id="PF00324">
    <property type="entry name" value="AA_permease"/>
    <property type="match status" value="1"/>
</dbReference>
<keyword evidence="6 8" id="KW-0472">Membrane</keyword>
<evidence type="ECO:0000256" key="2">
    <source>
        <dbReference type="ARBA" id="ARBA00022448"/>
    </source>
</evidence>
<dbReference type="RefSeq" id="XP_007880481.1">
    <property type="nucleotide sequence ID" value="XM_007882290.1"/>
</dbReference>
<gene>
    <name evidence="10" type="ORF">PFL1_04762</name>
</gene>
<dbReference type="InterPro" id="IPR050524">
    <property type="entry name" value="APC_YAT"/>
</dbReference>
<feature type="transmembrane region" description="Helical" evidence="8">
    <location>
        <begin position="85"/>
        <end position="106"/>
    </location>
</feature>
<feature type="transmembrane region" description="Helical" evidence="8">
    <location>
        <begin position="112"/>
        <end position="133"/>
    </location>
</feature>
<evidence type="ECO:0000256" key="8">
    <source>
        <dbReference type="SAM" id="Phobius"/>
    </source>
</evidence>
<evidence type="ECO:0000256" key="3">
    <source>
        <dbReference type="ARBA" id="ARBA00022692"/>
    </source>
</evidence>
<dbReference type="KEGG" id="pfp:PFL1_04762"/>
<dbReference type="OrthoDB" id="3900342at2759"/>
<dbReference type="InterPro" id="IPR004841">
    <property type="entry name" value="AA-permease/SLC12A_dom"/>
</dbReference>